<evidence type="ECO:0000313" key="1">
    <source>
        <dbReference type="EMBL" id="KAJ0038033.1"/>
    </source>
</evidence>
<sequence>MQASFHLSTHDDFYLLFQILVSDLVGKTIILYFSVRWCPPCHAFLPKLMEAYHKIKAKNKSIEVVFISSDMNQASFDGFFSRMPWLALPFGDPRKASLSQKFKVYGILMLVALGPSGRTVTKETRDMISVHGAEAYPFTEEHLKNIEANYQDMTKE</sequence>
<reference evidence="2" key="1">
    <citation type="journal article" date="2023" name="G3 (Bethesda)">
        <title>Genome assembly and association tests identify interacting loci associated with vigor, precocity, and sex in interspecific pistachio rootstocks.</title>
        <authorList>
            <person name="Palmer W."/>
            <person name="Jacygrad E."/>
            <person name="Sagayaradj S."/>
            <person name="Cavanaugh K."/>
            <person name="Han R."/>
            <person name="Bertier L."/>
            <person name="Beede B."/>
            <person name="Kafkas S."/>
            <person name="Golino D."/>
            <person name="Preece J."/>
            <person name="Michelmore R."/>
        </authorList>
    </citation>
    <scope>NUCLEOTIDE SEQUENCE [LARGE SCALE GENOMIC DNA]</scope>
</reference>
<comment type="caution">
    <text evidence="1">The sequence shown here is derived from an EMBL/GenBank/DDBJ whole genome shotgun (WGS) entry which is preliminary data.</text>
</comment>
<dbReference type="Proteomes" id="UP001163603">
    <property type="component" value="Chromosome 6"/>
</dbReference>
<proteinExistence type="predicted"/>
<accession>A0ACC0YLN7</accession>
<organism evidence="1 2">
    <name type="scientific">Pistacia integerrima</name>
    <dbReference type="NCBI Taxonomy" id="434235"/>
    <lineage>
        <taxon>Eukaryota</taxon>
        <taxon>Viridiplantae</taxon>
        <taxon>Streptophyta</taxon>
        <taxon>Embryophyta</taxon>
        <taxon>Tracheophyta</taxon>
        <taxon>Spermatophyta</taxon>
        <taxon>Magnoliopsida</taxon>
        <taxon>eudicotyledons</taxon>
        <taxon>Gunneridae</taxon>
        <taxon>Pentapetalae</taxon>
        <taxon>rosids</taxon>
        <taxon>malvids</taxon>
        <taxon>Sapindales</taxon>
        <taxon>Anacardiaceae</taxon>
        <taxon>Pistacia</taxon>
    </lineage>
</organism>
<dbReference type="EMBL" id="CM047741">
    <property type="protein sequence ID" value="KAJ0038033.1"/>
    <property type="molecule type" value="Genomic_DNA"/>
</dbReference>
<protein>
    <submittedName>
        <fullName evidence="1">Uncharacterized protein</fullName>
    </submittedName>
</protein>
<gene>
    <name evidence="1" type="ORF">Pint_22961</name>
</gene>
<name>A0ACC0YLN7_9ROSI</name>
<keyword evidence="2" id="KW-1185">Reference proteome</keyword>
<evidence type="ECO:0000313" key="2">
    <source>
        <dbReference type="Proteomes" id="UP001163603"/>
    </source>
</evidence>